<reference evidence="1 2" key="1">
    <citation type="submission" date="2018-06" db="EMBL/GenBank/DDBJ databases">
        <title>Genomic Encyclopedia of Type Strains, Phase III (KMG-III): the genomes of soil and plant-associated and newly described type strains.</title>
        <authorList>
            <person name="Whitman W."/>
        </authorList>
    </citation>
    <scope>NUCLEOTIDE SEQUENCE [LARGE SCALE GENOMIC DNA]</scope>
    <source>
        <strain evidence="1 2">CECT 9025</strain>
    </source>
</reference>
<dbReference type="Proteomes" id="UP000248311">
    <property type="component" value="Unassembled WGS sequence"/>
</dbReference>
<name>A0A318SS38_9RHOB</name>
<evidence type="ECO:0000313" key="1">
    <source>
        <dbReference type="EMBL" id="PYE80393.1"/>
    </source>
</evidence>
<comment type="caution">
    <text evidence="1">The sequence shown here is derived from an EMBL/GenBank/DDBJ whole genome shotgun (WGS) entry which is preliminary data.</text>
</comment>
<organism evidence="1 2">
    <name type="scientific">Pseudoroseicyclus aestuarii</name>
    <dbReference type="NCBI Taxonomy" id="1795041"/>
    <lineage>
        <taxon>Bacteria</taxon>
        <taxon>Pseudomonadati</taxon>
        <taxon>Pseudomonadota</taxon>
        <taxon>Alphaproteobacteria</taxon>
        <taxon>Rhodobacterales</taxon>
        <taxon>Paracoccaceae</taxon>
        <taxon>Pseudoroseicyclus</taxon>
    </lineage>
</organism>
<sequence length="212" mass="24496">MNAQLRPVDVSALEAYPIRGEDSVARHHFLKFWHNRWLGSTLRLTASLDVRACALDLFFLAQNQTPIGTLPDDDRILARLLHLDLAQWMELRARTPGPLNHWRRCVAAPDDGAHEIRLMHPVVTEVALDMLERREDATRSKEERAVAKRLQRLGEAMLAIGCTPPMAKDRMLLERLDGWLLEHHPGQRRMPRFETSLKRALTHAERHGWLKH</sequence>
<accession>A0A318SS38</accession>
<dbReference type="AlphaFoldDB" id="A0A318SS38"/>
<dbReference type="OrthoDB" id="7828060at2"/>
<evidence type="ECO:0000313" key="2">
    <source>
        <dbReference type="Proteomes" id="UP000248311"/>
    </source>
</evidence>
<dbReference type="RefSeq" id="WP_110815798.1">
    <property type="nucleotide sequence ID" value="NZ_QJTE01000016.1"/>
</dbReference>
<dbReference type="EMBL" id="QJTE01000016">
    <property type="protein sequence ID" value="PYE80393.1"/>
    <property type="molecule type" value="Genomic_DNA"/>
</dbReference>
<proteinExistence type="predicted"/>
<keyword evidence="2" id="KW-1185">Reference proteome</keyword>
<gene>
    <name evidence="1" type="ORF">DFP88_1163</name>
</gene>
<protein>
    <submittedName>
        <fullName evidence="1">Uncharacterized protein</fullName>
    </submittedName>
</protein>